<dbReference type="Pfam" id="PF01648">
    <property type="entry name" value="ACPS"/>
    <property type="match status" value="1"/>
</dbReference>
<dbReference type="InterPro" id="IPR008278">
    <property type="entry name" value="4-PPantetheinyl_Trfase_dom"/>
</dbReference>
<proteinExistence type="inferred from homology"/>
<evidence type="ECO:0000313" key="4">
    <source>
        <dbReference type="EMBL" id="MEO3713226.1"/>
    </source>
</evidence>
<dbReference type="SUPFAM" id="SSF56214">
    <property type="entry name" value="4'-phosphopantetheinyl transferase"/>
    <property type="match status" value="2"/>
</dbReference>
<feature type="domain" description="4'-phosphopantetheinyl transferase" evidence="3">
    <location>
        <begin position="97"/>
        <end position="175"/>
    </location>
</feature>
<accession>A0ABV0GDS6</accession>
<dbReference type="InterPro" id="IPR050559">
    <property type="entry name" value="P-Pant_transferase_sf"/>
</dbReference>
<comment type="caution">
    <text evidence="4">The sequence shown here is derived from an EMBL/GenBank/DDBJ whole genome shotgun (WGS) entry which is preliminary data.</text>
</comment>
<keyword evidence="2 4" id="KW-0808">Transferase</keyword>
<sequence length="229" mass="25204">MLDVWYSLAPPDGPPLLDAEEQARHARFLCQRTARTFAQAHTLKRCLLSQHHPQQAPLGWRFESGHAGKPALKAPAPCHFNLSHSGDAIAVAVADQPVGLDIESHRELKDGLAIAQRVFHPRERQWLLAQADFAAAFYRLWTLKEALLKATGEGFTQAPEALCWDELDAAMPAIHHAGQHWHALGLALPGSTLAVVMSDAQVLRNATLHELQSRAGAQLQGRPRCFPQP</sequence>
<keyword evidence="5" id="KW-1185">Reference proteome</keyword>
<name>A0ABV0GDS6_9BURK</name>
<gene>
    <name evidence="4" type="ORF">ABDJ40_10680</name>
</gene>
<dbReference type="PANTHER" id="PTHR12215:SF10">
    <property type="entry name" value="L-AMINOADIPATE-SEMIALDEHYDE DEHYDROGENASE-PHOSPHOPANTETHEINYL TRANSFERASE"/>
    <property type="match status" value="1"/>
</dbReference>
<dbReference type="Gene3D" id="3.90.470.20">
    <property type="entry name" value="4'-phosphopantetheinyl transferase domain"/>
    <property type="match status" value="1"/>
</dbReference>
<dbReference type="InterPro" id="IPR037143">
    <property type="entry name" value="4-PPantetheinyl_Trfase_dom_sf"/>
</dbReference>
<protein>
    <submittedName>
        <fullName evidence="4">4'-phosphopantetheinyl transferase superfamily protein</fullName>
    </submittedName>
</protein>
<organism evidence="4 5">
    <name type="scientific">Roseateles flavus</name>
    <dbReference type="NCBI Taxonomy" id="3149041"/>
    <lineage>
        <taxon>Bacteria</taxon>
        <taxon>Pseudomonadati</taxon>
        <taxon>Pseudomonadota</taxon>
        <taxon>Betaproteobacteria</taxon>
        <taxon>Burkholderiales</taxon>
        <taxon>Sphaerotilaceae</taxon>
        <taxon>Roseateles</taxon>
    </lineage>
</organism>
<dbReference type="EMBL" id="JBDPZC010000004">
    <property type="protein sequence ID" value="MEO3713226.1"/>
    <property type="molecule type" value="Genomic_DNA"/>
</dbReference>
<evidence type="ECO:0000256" key="2">
    <source>
        <dbReference type="ARBA" id="ARBA00022679"/>
    </source>
</evidence>
<dbReference type="Proteomes" id="UP001462640">
    <property type="component" value="Unassembled WGS sequence"/>
</dbReference>
<comment type="similarity">
    <text evidence="1">Belongs to the P-Pant transferase superfamily. Gsp/Sfp/HetI/AcpT family.</text>
</comment>
<evidence type="ECO:0000259" key="3">
    <source>
        <dbReference type="Pfam" id="PF01648"/>
    </source>
</evidence>
<dbReference type="RefSeq" id="WP_347609471.1">
    <property type="nucleotide sequence ID" value="NZ_JBDPZC010000004.1"/>
</dbReference>
<evidence type="ECO:0000256" key="1">
    <source>
        <dbReference type="ARBA" id="ARBA00010990"/>
    </source>
</evidence>
<dbReference type="PANTHER" id="PTHR12215">
    <property type="entry name" value="PHOSPHOPANTETHEINE TRANSFERASE"/>
    <property type="match status" value="1"/>
</dbReference>
<dbReference type="GO" id="GO:0016740">
    <property type="term" value="F:transferase activity"/>
    <property type="evidence" value="ECO:0007669"/>
    <property type="project" value="UniProtKB-KW"/>
</dbReference>
<reference evidence="4 5" key="1">
    <citation type="submission" date="2024-05" db="EMBL/GenBank/DDBJ databases">
        <title>Roseateles sp. 2.12 16S ribosomal RNA gene Genome sequencing and assembly.</title>
        <authorList>
            <person name="Woo H."/>
        </authorList>
    </citation>
    <scope>NUCLEOTIDE SEQUENCE [LARGE SCALE GENOMIC DNA]</scope>
    <source>
        <strain evidence="4 5">2.12</strain>
    </source>
</reference>
<evidence type="ECO:0000313" key="5">
    <source>
        <dbReference type="Proteomes" id="UP001462640"/>
    </source>
</evidence>